<dbReference type="HOGENOM" id="CLU_1585341_0_0_11"/>
<evidence type="ECO:0000313" key="2">
    <source>
        <dbReference type="Proteomes" id="UP000000322"/>
    </source>
</evidence>
<sequence length="168" mass="17684">MLAVSVALSGCGQGDRAGGATSSMQSWAHSYPTLAEMAEASDLVARTTVVAVQDWESPEGGIPWTEYRVRIDHPVKPSTGAPTEVVVKQHGVAEDPYPSLLVMDDPLMVVGDEAVLFLTAHDGGYHVSAGPTGRITIDGDALTYLPESSLEERPDDPTDLLARVAALG</sequence>
<dbReference type="EMBL" id="CP001819">
    <property type="protein sequence ID" value="ACZ20819.1"/>
    <property type="molecule type" value="Genomic_DNA"/>
</dbReference>
<organism evidence="1 2">
    <name type="scientific">Sanguibacter keddieii (strain ATCC 51767 / DSM 10542 / NCFB 3025 / ST-74)</name>
    <dbReference type="NCBI Taxonomy" id="446469"/>
    <lineage>
        <taxon>Bacteria</taxon>
        <taxon>Bacillati</taxon>
        <taxon>Actinomycetota</taxon>
        <taxon>Actinomycetes</taxon>
        <taxon>Micrococcales</taxon>
        <taxon>Sanguibacteraceae</taxon>
        <taxon>Sanguibacter</taxon>
    </lineage>
</organism>
<name>D1BC39_SANKS</name>
<keyword evidence="2" id="KW-1185">Reference proteome</keyword>
<protein>
    <submittedName>
        <fullName evidence="1">Uncharacterized protein</fullName>
    </submittedName>
</protein>
<reference evidence="1 2" key="1">
    <citation type="journal article" date="2009" name="Stand. Genomic Sci.">
        <title>Complete genome sequence of Sanguibacter keddieii type strain (ST-74).</title>
        <authorList>
            <person name="Ivanova N."/>
            <person name="Sikorski J."/>
            <person name="Sims D."/>
            <person name="Brettin T."/>
            <person name="Detter J.C."/>
            <person name="Han C."/>
            <person name="Lapidus A."/>
            <person name="Copeland A."/>
            <person name="Glavina Del Rio T."/>
            <person name="Nolan M."/>
            <person name="Chen F."/>
            <person name="Lucas S."/>
            <person name="Tice H."/>
            <person name="Cheng J.F."/>
            <person name="Bruce D."/>
            <person name="Goodwin L."/>
            <person name="Pitluck S."/>
            <person name="Pati A."/>
            <person name="Mavromatis K."/>
            <person name="Chen A."/>
            <person name="Palaniappan K."/>
            <person name="D'haeseleer P."/>
            <person name="Chain P."/>
            <person name="Bristow J."/>
            <person name="Eisen J.A."/>
            <person name="Markowitz V."/>
            <person name="Hugenholtz P."/>
            <person name="Goker M."/>
            <person name="Pukall R."/>
            <person name="Klenk H.P."/>
            <person name="Kyrpides N.C."/>
        </authorList>
    </citation>
    <scope>NUCLEOTIDE SEQUENCE [LARGE SCALE GENOMIC DNA]</scope>
    <source>
        <strain evidence="2">ATCC 51767 / DSM 10542 / NCFB 3025 / ST-74</strain>
    </source>
</reference>
<evidence type="ECO:0000313" key="1">
    <source>
        <dbReference type="EMBL" id="ACZ20819.1"/>
    </source>
</evidence>
<dbReference type="KEGG" id="ske:Sked_08680"/>
<accession>D1BC39</accession>
<dbReference type="Proteomes" id="UP000000322">
    <property type="component" value="Chromosome"/>
</dbReference>
<gene>
    <name evidence="1" type="ordered locus">Sked_08680</name>
</gene>
<proteinExistence type="predicted"/>
<dbReference type="AlphaFoldDB" id="D1BC39"/>